<protein>
    <submittedName>
        <fullName evidence="11">Serine protease</fullName>
    </submittedName>
</protein>
<dbReference type="InterPro" id="IPR034202">
    <property type="entry name" value="Subtilisin_Carlsberg-like"/>
</dbReference>
<dbReference type="Gene3D" id="3.30.70.80">
    <property type="entry name" value="Peptidase S8 propeptide/proteinase inhibitor I9"/>
    <property type="match status" value="1"/>
</dbReference>
<dbReference type="CDD" id="cd07477">
    <property type="entry name" value="Peptidases_S8_Subtilisin_subset"/>
    <property type="match status" value="1"/>
</dbReference>
<name>Q08IT0_9FIRM</name>
<evidence type="ECO:0000259" key="10">
    <source>
        <dbReference type="Pfam" id="PF05922"/>
    </source>
</evidence>
<dbReference type="GO" id="GO:0004252">
    <property type="term" value="F:serine-type endopeptidase activity"/>
    <property type="evidence" value="ECO:0007669"/>
    <property type="project" value="UniProtKB-UniRule"/>
</dbReference>
<keyword evidence="2 7" id="KW-0645">Protease</keyword>
<evidence type="ECO:0000256" key="5">
    <source>
        <dbReference type="ARBA" id="ARBA00022825"/>
    </source>
</evidence>
<organism evidence="11">
    <name type="scientific">Alkaliphilus transvaalensis</name>
    <dbReference type="NCBI Taxonomy" id="114628"/>
    <lineage>
        <taxon>Bacteria</taxon>
        <taxon>Bacillati</taxon>
        <taxon>Bacillota</taxon>
        <taxon>Clostridia</taxon>
        <taxon>Peptostreptococcales</taxon>
        <taxon>Natronincolaceae</taxon>
        <taxon>Alkaliphilus</taxon>
    </lineage>
</organism>
<feature type="domain" description="Peptidase S8/S53" evidence="9">
    <location>
        <begin position="120"/>
        <end position="362"/>
    </location>
</feature>
<dbReference type="PROSITE" id="PS51892">
    <property type="entry name" value="SUBTILASE"/>
    <property type="match status" value="1"/>
</dbReference>
<evidence type="ECO:0000313" key="11">
    <source>
        <dbReference type="EMBL" id="BAF34115.1"/>
    </source>
</evidence>
<dbReference type="PANTHER" id="PTHR43806">
    <property type="entry name" value="PEPTIDASE S8"/>
    <property type="match status" value="1"/>
</dbReference>
<dbReference type="MEROPS" id="S08.028"/>
<dbReference type="InterPro" id="IPR022398">
    <property type="entry name" value="Peptidase_S8_His-AS"/>
</dbReference>
<dbReference type="InterPro" id="IPR023828">
    <property type="entry name" value="Peptidase_S8_Ser-AS"/>
</dbReference>
<evidence type="ECO:0000259" key="9">
    <source>
        <dbReference type="Pfam" id="PF00082"/>
    </source>
</evidence>
<dbReference type="SUPFAM" id="SSF54897">
    <property type="entry name" value="Protease propeptides/inhibitors"/>
    <property type="match status" value="1"/>
</dbReference>
<dbReference type="InterPro" id="IPR036852">
    <property type="entry name" value="Peptidase_S8/S53_dom_sf"/>
</dbReference>
<dbReference type="GO" id="GO:0046872">
    <property type="term" value="F:metal ion binding"/>
    <property type="evidence" value="ECO:0007669"/>
    <property type="project" value="UniProtKB-KW"/>
</dbReference>
<dbReference type="Pfam" id="PF00082">
    <property type="entry name" value="Peptidase_S8"/>
    <property type="match status" value="1"/>
</dbReference>
<evidence type="ECO:0000256" key="4">
    <source>
        <dbReference type="ARBA" id="ARBA00022801"/>
    </source>
</evidence>
<dbReference type="PRINTS" id="PR00723">
    <property type="entry name" value="SUBTILISIN"/>
</dbReference>
<dbReference type="PROSITE" id="PS00136">
    <property type="entry name" value="SUBTILASE_ASP"/>
    <property type="match status" value="1"/>
</dbReference>
<feature type="active site" description="Charge relay system" evidence="6 7">
    <location>
        <position position="317"/>
    </location>
</feature>
<dbReference type="EMBL" id="AB266094">
    <property type="protein sequence ID" value="BAF34115.1"/>
    <property type="molecule type" value="Genomic_DNA"/>
</dbReference>
<evidence type="ECO:0000256" key="6">
    <source>
        <dbReference type="PIRSR" id="PIRSR615500-1"/>
    </source>
</evidence>
<dbReference type="InterPro" id="IPR010259">
    <property type="entry name" value="S8pro/Inhibitor_I9"/>
</dbReference>
<proteinExistence type="inferred from homology"/>
<dbReference type="InterPro" id="IPR023827">
    <property type="entry name" value="Peptidase_S8_Asp-AS"/>
</dbReference>
<dbReference type="SUPFAM" id="SSF52743">
    <property type="entry name" value="Subtilisin-like"/>
    <property type="match status" value="1"/>
</dbReference>
<dbReference type="InterPro" id="IPR050131">
    <property type="entry name" value="Peptidase_S8_subtilisin-like"/>
</dbReference>
<geneLocation type="plasmid" evidence="11">
    <name>pHALTP</name>
</geneLocation>
<dbReference type="InterPro" id="IPR037045">
    <property type="entry name" value="S8pro/Inhibitor_I9_sf"/>
</dbReference>
<reference evidence="11" key="1">
    <citation type="journal article" date="2007" name="Appl. Microbiol. Biotechnol.">
        <title>Extremely high alkaline protease from a deep-subsurface bacterium, Alkaliphilus transvaalensis.</title>
        <authorList>
            <person name="Kobayashi T."/>
            <person name="Lu J."/>
            <person name="Li Z."/>
            <person name="Hung V.S."/>
            <person name="Kurata A."/>
            <person name="Hatada Y."/>
            <person name="Takai K."/>
            <person name="Ito S."/>
            <person name="Horikoshi K."/>
        </authorList>
    </citation>
    <scope>NUCLEOTIDE SEQUENCE</scope>
    <source>
        <plasmid evidence="11">pHALTP</plasmid>
    </source>
</reference>
<dbReference type="Gene3D" id="3.40.50.200">
    <property type="entry name" value="Peptidase S8/S53 domain"/>
    <property type="match status" value="1"/>
</dbReference>
<dbReference type="InterPro" id="IPR000209">
    <property type="entry name" value="Peptidase_S8/S53_dom"/>
</dbReference>
<keyword evidence="3" id="KW-0479">Metal-binding</keyword>
<evidence type="ECO:0000256" key="7">
    <source>
        <dbReference type="PROSITE-ProRule" id="PRU01240"/>
    </source>
</evidence>
<accession>Q08IT0</accession>
<evidence type="ECO:0000256" key="8">
    <source>
        <dbReference type="RuleBase" id="RU003355"/>
    </source>
</evidence>
<feature type="active site" description="Charge relay system" evidence="6 7">
    <location>
        <position position="159"/>
    </location>
</feature>
<sequence>MKKMLAVLMILVLSIGILVPVSASVSAENEKQEYLVGFNGKASRGLVQAFGVQNEAILHEFQYIDTVLMELTPAQAKALANNPNVEYVEENAEVHLLAQSTPWGVTRVQAPNVWNRGFTGSGVRVAVLDTGIHSSHEDLTVSGGYSVFGDSPYNDVQGHGTHVAGTIAARNNSVGVIGVAYNAQLYAVKVLNNQGSGTLAGIAQGIEWARQNNMHVINMSLGGTSGSTTLQNAVNAAYNAGILVVAAAGNSGNSAGTGDNVGFPARYPNAMAVAATTSGNVRASFSSTGPAVEIAAPGQDINSTYPTNTYRSLNGTSMAAPHVAGVAALLKSARPAVTAAGIRNAMNSTALNLGNSNWYGNGLVRANNALDMVLSY</sequence>
<dbReference type="GO" id="GO:0006508">
    <property type="term" value="P:proteolysis"/>
    <property type="evidence" value="ECO:0007669"/>
    <property type="project" value="UniProtKB-KW"/>
</dbReference>
<dbReference type="PROSITE" id="PS00137">
    <property type="entry name" value="SUBTILASE_HIS"/>
    <property type="match status" value="1"/>
</dbReference>
<dbReference type="PANTHER" id="PTHR43806:SF11">
    <property type="entry name" value="CEREVISIN-RELATED"/>
    <property type="match status" value="1"/>
</dbReference>
<keyword evidence="4 7" id="KW-0378">Hydrolase</keyword>
<keyword evidence="5 7" id="KW-0720">Serine protease</keyword>
<evidence type="ECO:0000256" key="1">
    <source>
        <dbReference type="ARBA" id="ARBA00011073"/>
    </source>
</evidence>
<comment type="similarity">
    <text evidence="1 7 8">Belongs to the peptidase S8 family.</text>
</comment>
<feature type="active site" description="Charge relay system" evidence="6 7">
    <location>
        <position position="129"/>
    </location>
</feature>
<evidence type="ECO:0000256" key="3">
    <source>
        <dbReference type="ARBA" id="ARBA00022723"/>
    </source>
</evidence>
<keyword evidence="11" id="KW-0614">Plasmid</keyword>
<dbReference type="AlphaFoldDB" id="Q08IT0"/>
<dbReference type="InterPro" id="IPR015500">
    <property type="entry name" value="Peptidase_S8_subtilisin-rel"/>
</dbReference>
<feature type="domain" description="Inhibitor I9" evidence="10">
    <location>
        <begin position="51"/>
        <end position="96"/>
    </location>
</feature>
<evidence type="ECO:0000256" key="2">
    <source>
        <dbReference type="ARBA" id="ARBA00022670"/>
    </source>
</evidence>
<gene>
    <name evidence="11" type="primary">apr</name>
</gene>
<dbReference type="Pfam" id="PF05922">
    <property type="entry name" value="Inhibitor_I9"/>
    <property type="match status" value="1"/>
</dbReference>
<dbReference type="PROSITE" id="PS00138">
    <property type="entry name" value="SUBTILASE_SER"/>
    <property type="match status" value="1"/>
</dbReference>